<dbReference type="InterPro" id="IPR023468">
    <property type="entry name" value="Riboflavin_kinase"/>
</dbReference>
<dbReference type="InterPro" id="IPR002606">
    <property type="entry name" value="Riboflavin_kinase_bac"/>
</dbReference>
<dbReference type="SUPFAM" id="SSF52374">
    <property type="entry name" value="Nucleotidylyl transferase"/>
    <property type="match status" value="1"/>
</dbReference>
<evidence type="ECO:0000256" key="8">
    <source>
        <dbReference type="ARBA" id="ARBA00022741"/>
    </source>
</evidence>
<evidence type="ECO:0000313" key="18">
    <source>
        <dbReference type="Proteomes" id="UP000523821"/>
    </source>
</evidence>
<evidence type="ECO:0000256" key="4">
    <source>
        <dbReference type="ARBA" id="ARBA00022630"/>
    </source>
</evidence>
<keyword evidence="4 15" id="KW-0285">Flavoprotein</keyword>
<evidence type="ECO:0000256" key="7">
    <source>
        <dbReference type="ARBA" id="ARBA00022695"/>
    </source>
</evidence>
<comment type="pathway">
    <text evidence="3 15">Cofactor biosynthesis; FMN biosynthesis; FMN from riboflavin (ATP route): step 1/1.</text>
</comment>
<dbReference type="EC" id="2.7.1.26" evidence="15"/>
<dbReference type="Pfam" id="PF06574">
    <property type="entry name" value="FAD_syn"/>
    <property type="match status" value="1"/>
</dbReference>
<keyword evidence="12" id="KW-0511">Multifunctional enzyme</keyword>
<dbReference type="Proteomes" id="UP000523821">
    <property type="component" value="Unassembled WGS sequence"/>
</dbReference>
<dbReference type="SUPFAM" id="SSF82114">
    <property type="entry name" value="Riboflavin kinase-like"/>
    <property type="match status" value="1"/>
</dbReference>
<evidence type="ECO:0000256" key="1">
    <source>
        <dbReference type="ARBA" id="ARBA00002121"/>
    </source>
</evidence>
<dbReference type="Gene3D" id="3.40.50.620">
    <property type="entry name" value="HUPs"/>
    <property type="match status" value="1"/>
</dbReference>
<evidence type="ECO:0000256" key="6">
    <source>
        <dbReference type="ARBA" id="ARBA00022679"/>
    </source>
</evidence>
<evidence type="ECO:0000256" key="11">
    <source>
        <dbReference type="ARBA" id="ARBA00022840"/>
    </source>
</evidence>
<dbReference type="GO" id="GO:0009398">
    <property type="term" value="P:FMN biosynthetic process"/>
    <property type="evidence" value="ECO:0007669"/>
    <property type="project" value="UniProtKB-UniRule"/>
</dbReference>
<evidence type="ECO:0000256" key="5">
    <source>
        <dbReference type="ARBA" id="ARBA00022643"/>
    </source>
</evidence>
<keyword evidence="9 15" id="KW-0418">Kinase</keyword>
<dbReference type="EMBL" id="JACHOO010000002">
    <property type="protein sequence ID" value="MBB5752129.1"/>
    <property type="molecule type" value="Genomic_DNA"/>
</dbReference>
<dbReference type="PIRSF" id="PIRSF004491">
    <property type="entry name" value="FAD_Synth"/>
    <property type="match status" value="1"/>
</dbReference>
<evidence type="ECO:0000256" key="9">
    <source>
        <dbReference type="ARBA" id="ARBA00022777"/>
    </source>
</evidence>
<evidence type="ECO:0000256" key="13">
    <source>
        <dbReference type="ARBA" id="ARBA00047880"/>
    </source>
</evidence>
<name>A0A7W9FL41_9HYPH</name>
<keyword evidence="18" id="KW-1185">Reference proteome</keyword>
<comment type="caution">
    <text evidence="17">The sequence shown here is derived from an EMBL/GenBank/DDBJ whole genome shotgun (WGS) entry which is preliminary data.</text>
</comment>
<dbReference type="GO" id="GO:0005524">
    <property type="term" value="F:ATP binding"/>
    <property type="evidence" value="ECO:0007669"/>
    <property type="project" value="UniProtKB-UniRule"/>
</dbReference>
<dbReference type="GO" id="GO:0008531">
    <property type="term" value="F:riboflavin kinase activity"/>
    <property type="evidence" value="ECO:0007669"/>
    <property type="project" value="UniProtKB-UniRule"/>
</dbReference>
<dbReference type="Gene3D" id="2.40.30.30">
    <property type="entry name" value="Riboflavin kinase-like"/>
    <property type="match status" value="1"/>
</dbReference>
<evidence type="ECO:0000256" key="3">
    <source>
        <dbReference type="ARBA" id="ARBA00005201"/>
    </source>
</evidence>
<dbReference type="NCBIfam" id="NF004160">
    <property type="entry name" value="PRK05627.1-3"/>
    <property type="match status" value="1"/>
</dbReference>
<keyword evidence="11 15" id="KW-0067">ATP-binding</keyword>
<evidence type="ECO:0000256" key="14">
    <source>
        <dbReference type="ARBA" id="ARBA00049494"/>
    </source>
</evidence>
<dbReference type="PANTHER" id="PTHR22749:SF6">
    <property type="entry name" value="RIBOFLAVIN KINASE"/>
    <property type="match status" value="1"/>
</dbReference>
<dbReference type="UniPathway" id="UPA00277">
    <property type="reaction ID" value="UER00407"/>
</dbReference>
<dbReference type="FunFam" id="3.40.50.620:FF:000021">
    <property type="entry name" value="Riboflavin biosynthesis protein"/>
    <property type="match status" value="1"/>
</dbReference>
<evidence type="ECO:0000256" key="10">
    <source>
        <dbReference type="ARBA" id="ARBA00022827"/>
    </source>
</evidence>
<dbReference type="InterPro" id="IPR023465">
    <property type="entry name" value="Riboflavin_kinase_dom_sf"/>
</dbReference>
<comment type="catalytic activity">
    <reaction evidence="13 15">
        <text>riboflavin + ATP = FMN + ADP + H(+)</text>
        <dbReference type="Rhea" id="RHEA:14357"/>
        <dbReference type="ChEBI" id="CHEBI:15378"/>
        <dbReference type="ChEBI" id="CHEBI:30616"/>
        <dbReference type="ChEBI" id="CHEBI:57986"/>
        <dbReference type="ChEBI" id="CHEBI:58210"/>
        <dbReference type="ChEBI" id="CHEBI:456216"/>
        <dbReference type="EC" id="2.7.1.26"/>
    </reaction>
</comment>
<dbReference type="GO" id="GO:0003919">
    <property type="term" value="F:FMN adenylyltransferase activity"/>
    <property type="evidence" value="ECO:0007669"/>
    <property type="project" value="UniProtKB-UniRule"/>
</dbReference>
<comment type="similarity">
    <text evidence="15">Belongs to the ribF family.</text>
</comment>
<dbReference type="PANTHER" id="PTHR22749">
    <property type="entry name" value="RIBOFLAVIN KINASE/FMN ADENYLYLTRANSFERASE"/>
    <property type="match status" value="1"/>
</dbReference>
<dbReference type="SMART" id="SM00904">
    <property type="entry name" value="Flavokinase"/>
    <property type="match status" value="1"/>
</dbReference>
<evidence type="ECO:0000259" key="16">
    <source>
        <dbReference type="SMART" id="SM00904"/>
    </source>
</evidence>
<dbReference type="EC" id="2.7.7.2" evidence="15"/>
<dbReference type="Pfam" id="PF01687">
    <property type="entry name" value="Flavokinase"/>
    <property type="match status" value="1"/>
</dbReference>
<evidence type="ECO:0000256" key="15">
    <source>
        <dbReference type="PIRNR" id="PIRNR004491"/>
    </source>
</evidence>
<proteinExistence type="inferred from homology"/>
<comment type="catalytic activity">
    <reaction evidence="14 15">
        <text>FMN + ATP + H(+) = FAD + diphosphate</text>
        <dbReference type="Rhea" id="RHEA:17237"/>
        <dbReference type="ChEBI" id="CHEBI:15378"/>
        <dbReference type="ChEBI" id="CHEBI:30616"/>
        <dbReference type="ChEBI" id="CHEBI:33019"/>
        <dbReference type="ChEBI" id="CHEBI:57692"/>
        <dbReference type="ChEBI" id="CHEBI:58210"/>
        <dbReference type="EC" id="2.7.7.2"/>
    </reaction>
</comment>
<protein>
    <recommendedName>
        <fullName evidence="15">Riboflavin biosynthesis protein</fullName>
    </recommendedName>
    <domain>
        <recommendedName>
            <fullName evidence="15">Riboflavin kinase</fullName>
            <ecNumber evidence="15">2.7.1.26</ecNumber>
        </recommendedName>
        <alternativeName>
            <fullName evidence="15">Flavokinase</fullName>
        </alternativeName>
    </domain>
    <domain>
        <recommendedName>
            <fullName evidence="15">FMN adenylyltransferase</fullName>
            <ecNumber evidence="15">2.7.7.2</ecNumber>
        </recommendedName>
        <alternativeName>
            <fullName evidence="15">FAD pyrophosphorylase</fullName>
        </alternativeName>
        <alternativeName>
            <fullName evidence="15">FAD synthase</fullName>
        </alternativeName>
    </domain>
</protein>
<sequence>MSMADPLTPLSLETLPPHLAGGVVAIGNFDGVHRGHQALLAATRSEARSRGLKALVLTFEPHPRDFFRPDPPVFRLTPPAAKARLLTALGFDGLVVLPFDRDLAAMEPGRFVEKVLVGGLGVAGAVVGHDFHFGRDRAGTPAFLGAAAARHGFRLAVLAPVVDTGGVPFSSSRIRALLEAGDVAAANEALGYRFFVLGTVIDGDKRGRELGYPTANIRLGADSRLRHGIYAVEMTRADGTVLEGVASYGRRPTFDDGPPLLEVFAFDFSGDLYGERVAVRFHTFLRGEEKFDSVAALIAQMDRDSAAARAILAEAAAPGPIDRALPAPL</sequence>
<comment type="pathway">
    <text evidence="2 15">Cofactor biosynthesis; FAD biosynthesis; FAD from FMN: step 1/1.</text>
</comment>
<dbReference type="GO" id="GO:0009231">
    <property type="term" value="P:riboflavin biosynthetic process"/>
    <property type="evidence" value="ECO:0007669"/>
    <property type="project" value="InterPro"/>
</dbReference>
<dbReference type="UniPathway" id="UPA00276">
    <property type="reaction ID" value="UER00406"/>
</dbReference>
<keyword evidence="10 15" id="KW-0274">FAD</keyword>
<dbReference type="InterPro" id="IPR015865">
    <property type="entry name" value="Riboflavin_kinase_bac/euk"/>
</dbReference>
<dbReference type="FunFam" id="2.40.30.30:FF:000003">
    <property type="entry name" value="Riboflavin biosynthesis protein"/>
    <property type="match status" value="1"/>
</dbReference>
<keyword evidence="6 15" id="KW-0808">Transferase</keyword>
<keyword evidence="7 15" id="KW-0548">Nucleotidyltransferase</keyword>
<keyword evidence="8 15" id="KW-0547">Nucleotide-binding</keyword>
<evidence type="ECO:0000256" key="2">
    <source>
        <dbReference type="ARBA" id="ARBA00004726"/>
    </source>
</evidence>
<feature type="domain" description="Riboflavin kinase" evidence="16">
    <location>
        <begin position="189"/>
        <end position="313"/>
    </location>
</feature>
<comment type="function">
    <text evidence="1">Catalyzes the phosphorylation of riboflavin to FMN followed by the adenylation of FMN to FAD.</text>
</comment>
<reference evidence="17 18" key="1">
    <citation type="submission" date="2020-08" db="EMBL/GenBank/DDBJ databases">
        <title>Genomic Encyclopedia of Type Strains, Phase IV (KMG-IV): sequencing the most valuable type-strain genomes for metagenomic binning, comparative biology and taxonomic classification.</title>
        <authorList>
            <person name="Goeker M."/>
        </authorList>
    </citation>
    <scope>NUCLEOTIDE SEQUENCE [LARGE SCALE GENOMIC DNA]</scope>
    <source>
        <strain evidence="17 18">DSM 16268</strain>
    </source>
</reference>
<keyword evidence="5 15" id="KW-0288">FMN</keyword>
<evidence type="ECO:0000313" key="17">
    <source>
        <dbReference type="EMBL" id="MBB5752129.1"/>
    </source>
</evidence>
<evidence type="ECO:0000256" key="12">
    <source>
        <dbReference type="ARBA" id="ARBA00023268"/>
    </source>
</evidence>
<accession>A0A7W9FL41</accession>
<dbReference type="NCBIfam" id="TIGR00083">
    <property type="entry name" value="ribF"/>
    <property type="match status" value="1"/>
</dbReference>
<organism evidence="17 18">
    <name type="scientific">Prosthecomicrobium pneumaticum</name>
    <dbReference type="NCBI Taxonomy" id="81895"/>
    <lineage>
        <taxon>Bacteria</taxon>
        <taxon>Pseudomonadati</taxon>
        <taxon>Pseudomonadota</taxon>
        <taxon>Alphaproteobacteria</taxon>
        <taxon>Hyphomicrobiales</taxon>
        <taxon>Kaistiaceae</taxon>
        <taxon>Prosthecomicrobium</taxon>
    </lineage>
</organism>
<dbReference type="CDD" id="cd02064">
    <property type="entry name" value="FAD_synthetase_N"/>
    <property type="match status" value="1"/>
</dbReference>
<dbReference type="InterPro" id="IPR015864">
    <property type="entry name" value="FAD_synthase"/>
</dbReference>
<dbReference type="GO" id="GO:0006747">
    <property type="term" value="P:FAD biosynthetic process"/>
    <property type="evidence" value="ECO:0007669"/>
    <property type="project" value="UniProtKB-UniRule"/>
</dbReference>
<gene>
    <name evidence="17" type="ORF">GGQ63_001181</name>
</gene>
<dbReference type="AlphaFoldDB" id="A0A7W9FL41"/>
<dbReference type="NCBIfam" id="NF004159">
    <property type="entry name" value="PRK05627.1-2"/>
    <property type="match status" value="1"/>
</dbReference>
<dbReference type="InterPro" id="IPR014729">
    <property type="entry name" value="Rossmann-like_a/b/a_fold"/>
</dbReference>